<evidence type="ECO:0000313" key="1">
    <source>
        <dbReference type="EMBL" id="KAK2547528.1"/>
    </source>
</evidence>
<dbReference type="AlphaFoldDB" id="A0AAD9PRF2"/>
<dbReference type="EMBL" id="JARQWQ010000179">
    <property type="protein sequence ID" value="KAK2547528.1"/>
    <property type="molecule type" value="Genomic_DNA"/>
</dbReference>
<dbReference type="Proteomes" id="UP001249851">
    <property type="component" value="Unassembled WGS sequence"/>
</dbReference>
<evidence type="ECO:0000313" key="2">
    <source>
        <dbReference type="Proteomes" id="UP001249851"/>
    </source>
</evidence>
<keyword evidence="2" id="KW-1185">Reference proteome</keyword>
<name>A0AAD9PRF2_ACRCE</name>
<organism evidence="1 2">
    <name type="scientific">Acropora cervicornis</name>
    <name type="common">Staghorn coral</name>
    <dbReference type="NCBI Taxonomy" id="6130"/>
    <lineage>
        <taxon>Eukaryota</taxon>
        <taxon>Metazoa</taxon>
        <taxon>Cnidaria</taxon>
        <taxon>Anthozoa</taxon>
        <taxon>Hexacorallia</taxon>
        <taxon>Scleractinia</taxon>
        <taxon>Astrocoeniina</taxon>
        <taxon>Acroporidae</taxon>
        <taxon>Acropora</taxon>
    </lineage>
</organism>
<accession>A0AAD9PRF2</accession>
<comment type="caution">
    <text evidence="1">The sequence shown here is derived from an EMBL/GenBank/DDBJ whole genome shotgun (WGS) entry which is preliminary data.</text>
</comment>
<reference evidence="1" key="1">
    <citation type="journal article" date="2023" name="G3 (Bethesda)">
        <title>Whole genome assembly and annotation of the endangered Caribbean coral Acropora cervicornis.</title>
        <authorList>
            <person name="Selwyn J.D."/>
            <person name="Vollmer S.V."/>
        </authorList>
    </citation>
    <scope>NUCLEOTIDE SEQUENCE</scope>
    <source>
        <strain evidence="1">K2</strain>
    </source>
</reference>
<proteinExistence type="predicted"/>
<gene>
    <name evidence="1" type="ORF">P5673_032444</name>
</gene>
<protein>
    <submittedName>
        <fullName evidence="1">Uncharacterized protein</fullName>
    </submittedName>
</protein>
<sequence length="17" mass="1881">MLRTVPVPGHTSVEMQV</sequence>
<reference evidence="1" key="2">
    <citation type="journal article" date="2023" name="Science">
        <title>Genomic signatures of disease resistance in endangered staghorn corals.</title>
        <authorList>
            <person name="Vollmer S.V."/>
            <person name="Selwyn J.D."/>
            <person name="Despard B.A."/>
            <person name="Roesel C.L."/>
        </authorList>
    </citation>
    <scope>NUCLEOTIDE SEQUENCE</scope>
    <source>
        <strain evidence="1">K2</strain>
    </source>
</reference>